<reference evidence="2 3" key="1">
    <citation type="submission" date="2018-06" db="EMBL/GenBank/DDBJ databases">
        <title>Genomic Encyclopedia of Archaeal and Bacterial Type Strains, Phase II (KMG-II): from individual species to whole genera.</title>
        <authorList>
            <person name="Goeker M."/>
        </authorList>
    </citation>
    <scope>NUCLEOTIDE SEQUENCE [LARGE SCALE GENOMIC DNA]</scope>
    <source>
        <strain evidence="2 3">KACC 16626</strain>
    </source>
</reference>
<dbReference type="AlphaFoldDB" id="A0A318TJA7"/>
<feature type="transmembrane region" description="Helical" evidence="1">
    <location>
        <begin position="36"/>
        <end position="56"/>
    </location>
</feature>
<evidence type="ECO:0000313" key="2">
    <source>
        <dbReference type="EMBL" id="PYF04724.1"/>
    </source>
</evidence>
<protein>
    <submittedName>
        <fullName evidence="2">Uncharacterized protein DUF3311</fullName>
    </submittedName>
</protein>
<accession>A0A318TJA7</accession>
<keyword evidence="1" id="KW-0472">Membrane</keyword>
<dbReference type="PANTHER" id="PTHR40034">
    <property type="entry name" value="BSL5891 PROTEIN"/>
    <property type="match status" value="1"/>
</dbReference>
<keyword evidence="1" id="KW-1133">Transmembrane helix</keyword>
<evidence type="ECO:0000256" key="1">
    <source>
        <dbReference type="SAM" id="Phobius"/>
    </source>
</evidence>
<dbReference type="EMBL" id="QJTJ01000021">
    <property type="protein sequence ID" value="PYF04724.1"/>
    <property type="molecule type" value="Genomic_DNA"/>
</dbReference>
<keyword evidence="1" id="KW-0812">Transmembrane</keyword>
<dbReference type="Proteomes" id="UP000247416">
    <property type="component" value="Unassembled WGS sequence"/>
</dbReference>
<dbReference type="Pfam" id="PF11755">
    <property type="entry name" value="DUF3311"/>
    <property type="match status" value="1"/>
</dbReference>
<evidence type="ECO:0000313" key="3">
    <source>
        <dbReference type="Proteomes" id="UP000247416"/>
    </source>
</evidence>
<organism evidence="2 3">
    <name type="scientific">Ureibacillus chungkukjangi</name>
    <dbReference type="NCBI Taxonomy" id="1202712"/>
    <lineage>
        <taxon>Bacteria</taxon>
        <taxon>Bacillati</taxon>
        <taxon>Bacillota</taxon>
        <taxon>Bacilli</taxon>
        <taxon>Bacillales</taxon>
        <taxon>Caryophanaceae</taxon>
        <taxon>Ureibacillus</taxon>
    </lineage>
</organism>
<gene>
    <name evidence="2" type="ORF">BJ095_12161</name>
</gene>
<name>A0A318TJA7_9BACL</name>
<keyword evidence="3" id="KW-1185">Reference proteome</keyword>
<proteinExistence type="predicted"/>
<dbReference type="PANTHER" id="PTHR40034:SF1">
    <property type="entry name" value="BSL5891 PROTEIN"/>
    <property type="match status" value="1"/>
</dbReference>
<dbReference type="InterPro" id="IPR021741">
    <property type="entry name" value="DUF3311"/>
</dbReference>
<sequence length="66" mass="7674">MKRLIMAILIVLPFILMLGAIPFVNRIHPIVLGLPFFHFWLFLSMVIVPVCTYLIYRIQKSEGSIE</sequence>
<comment type="caution">
    <text evidence="2">The sequence shown here is derived from an EMBL/GenBank/DDBJ whole genome shotgun (WGS) entry which is preliminary data.</text>
</comment>